<proteinExistence type="predicted"/>
<dbReference type="BioCyc" id="PAER208963:G1G74-3106-MONOMER"/>
<dbReference type="GO" id="GO:0016301">
    <property type="term" value="F:kinase activity"/>
    <property type="evidence" value="ECO:0007669"/>
    <property type="project" value="UniProtKB-KW"/>
</dbReference>
<keyword evidence="4" id="KW-0418">Kinase</keyword>
<dbReference type="PROSITE" id="PS50110">
    <property type="entry name" value="RESPONSE_REGULATORY"/>
    <property type="match status" value="1"/>
</dbReference>
<evidence type="ECO:0000256" key="2">
    <source>
        <dbReference type="SAM" id="MobiDB-lite"/>
    </source>
</evidence>
<keyword evidence="4" id="KW-0808">Transferase</keyword>
<dbReference type="InterPro" id="IPR001789">
    <property type="entry name" value="Sig_transdc_resp-reg_receiver"/>
</dbReference>
<dbReference type="Gene3D" id="3.40.50.2300">
    <property type="match status" value="1"/>
</dbReference>
<accession>A0A0H2ZAP7</accession>
<reference evidence="4 5" key="1">
    <citation type="journal article" date="2006" name="Genome Biol.">
        <title>Genomic analysis reveals that Pseudomonas aeruginosa virulence is combinatorial.</title>
        <authorList>
            <person name="Lee D.G."/>
            <person name="Urbach J.M."/>
            <person name="Wu G."/>
            <person name="Liberati N.T."/>
            <person name="Feinbaum R.L."/>
            <person name="Miyata S."/>
            <person name="Diggins L.T."/>
            <person name="He J."/>
            <person name="Saucier M."/>
            <person name="Deziel E."/>
            <person name="Friedman L."/>
            <person name="Li L."/>
            <person name="Grills G."/>
            <person name="Montgomery K."/>
            <person name="Kucherlapati R."/>
            <person name="Rahme L.G."/>
            <person name="Ausubel F.M."/>
        </authorList>
    </citation>
    <scope>NUCLEOTIDE SEQUENCE [LARGE SCALE GENOMIC DNA]</scope>
    <source>
        <strain evidence="4 5">UCBPP-PA14</strain>
    </source>
</reference>
<dbReference type="HOGENOM" id="CLU_129287_0_0_6"/>
<sequence>MNRRLPGTLLIALCDQPAPNRRGHAAPAQAGRTARTLQRSLPDNPTGRTMVNGENKIVLVLEEHADQLWRIEEFLLDRGYAVLSAASRDEALDHLASDAVIDLFLLSEQLEGPLSGSMLIETSLPVRPRMRVILLSDSARVGIDPAAPYPVLLKPVTLEELGKAIDLVLHSAPVCPGV</sequence>
<dbReference type="InterPro" id="IPR011006">
    <property type="entry name" value="CheY-like_superfamily"/>
</dbReference>
<evidence type="ECO:0000313" key="4">
    <source>
        <dbReference type="EMBL" id="ABJ11314.1"/>
    </source>
</evidence>
<evidence type="ECO:0000313" key="5">
    <source>
        <dbReference type="Proteomes" id="UP000000653"/>
    </source>
</evidence>
<protein>
    <submittedName>
        <fullName evidence="4">Putative histidine kinase</fullName>
    </submittedName>
</protein>
<dbReference type="SUPFAM" id="SSF52172">
    <property type="entry name" value="CheY-like"/>
    <property type="match status" value="1"/>
</dbReference>
<gene>
    <name evidence="4" type="ordered locus">PA14_36920</name>
</gene>
<dbReference type="KEGG" id="pau:PA14_36920"/>
<organism evidence="4 5">
    <name type="scientific">Pseudomonas aeruginosa (strain UCBPP-PA14)</name>
    <dbReference type="NCBI Taxonomy" id="208963"/>
    <lineage>
        <taxon>Bacteria</taxon>
        <taxon>Pseudomonadati</taxon>
        <taxon>Pseudomonadota</taxon>
        <taxon>Gammaproteobacteria</taxon>
        <taxon>Pseudomonadales</taxon>
        <taxon>Pseudomonadaceae</taxon>
        <taxon>Pseudomonas</taxon>
    </lineage>
</organism>
<dbReference type="AlphaFoldDB" id="A0A0H2ZAP7"/>
<dbReference type="EMBL" id="CP000438">
    <property type="protein sequence ID" value="ABJ11314.1"/>
    <property type="molecule type" value="Genomic_DNA"/>
</dbReference>
<feature type="compositionally biased region" description="Polar residues" evidence="2">
    <location>
        <begin position="35"/>
        <end position="48"/>
    </location>
</feature>
<dbReference type="Proteomes" id="UP000000653">
    <property type="component" value="Chromosome"/>
</dbReference>
<comment type="caution">
    <text evidence="1">Lacks conserved residue(s) required for the propagation of feature annotation.</text>
</comment>
<dbReference type="GO" id="GO:0000160">
    <property type="term" value="P:phosphorelay signal transduction system"/>
    <property type="evidence" value="ECO:0007669"/>
    <property type="project" value="InterPro"/>
</dbReference>
<evidence type="ECO:0000259" key="3">
    <source>
        <dbReference type="PROSITE" id="PS50110"/>
    </source>
</evidence>
<name>A0A0H2ZAP7_PSEAB</name>
<evidence type="ECO:0000256" key="1">
    <source>
        <dbReference type="PROSITE-ProRule" id="PRU00169"/>
    </source>
</evidence>
<feature type="region of interest" description="Disordered" evidence="2">
    <location>
        <begin position="20"/>
        <end position="48"/>
    </location>
</feature>
<feature type="domain" description="Response regulatory" evidence="3">
    <location>
        <begin position="57"/>
        <end position="169"/>
    </location>
</feature>